<evidence type="ECO:0000256" key="1">
    <source>
        <dbReference type="SAM" id="MobiDB-lite"/>
    </source>
</evidence>
<feature type="region of interest" description="Disordered" evidence="1">
    <location>
        <begin position="19"/>
        <end position="45"/>
    </location>
</feature>
<dbReference type="AlphaFoldDB" id="A0A9P4JZI4"/>
<protein>
    <submittedName>
        <fullName evidence="2">Uncharacterized protein</fullName>
    </submittedName>
</protein>
<evidence type="ECO:0000313" key="2">
    <source>
        <dbReference type="EMBL" id="KAF2259822.1"/>
    </source>
</evidence>
<name>A0A9P4JZI4_9PLEO</name>
<sequence length="62" mass="6945">MVMMDSEWDEAGMRRNGGWRGYRNAAGTRKECSPVGLSPDPGSERPAWIRRVHAITVSMNPL</sequence>
<evidence type="ECO:0000313" key="3">
    <source>
        <dbReference type="Proteomes" id="UP000800093"/>
    </source>
</evidence>
<gene>
    <name evidence="2" type="ORF">CC78DRAFT_536797</name>
</gene>
<dbReference type="Proteomes" id="UP000800093">
    <property type="component" value="Unassembled WGS sequence"/>
</dbReference>
<organism evidence="2 3">
    <name type="scientific">Lojkania enalia</name>
    <dbReference type="NCBI Taxonomy" id="147567"/>
    <lineage>
        <taxon>Eukaryota</taxon>
        <taxon>Fungi</taxon>
        <taxon>Dikarya</taxon>
        <taxon>Ascomycota</taxon>
        <taxon>Pezizomycotina</taxon>
        <taxon>Dothideomycetes</taxon>
        <taxon>Pleosporomycetidae</taxon>
        <taxon>Pleosporales</taxon>
        <taxon>Pleosporales incertae sedis</taxon>
        <taxon>Lojkania</taxon>
    </lineage>
</organism>
<keyword evidence="3" id="KW-1185">Reference proteome</keyword>
<reference evidence="3" key="1">
    <citation type="journal article" date="2020" name="Stud. Mycol.">
        <title>101 Dothideomycetes genomes: A test case for predicting lifestyles and emergence of pathogens.</title>
        <authorList>
            <person name="Haridas S."/>
            <person name="Albert R."/>
            <person name="Binder M."/>
            <person name="Bloem J."/>
            <person name="LaButti K."/>
            <person name="Salamov A."/>
            <person name="Andreopoulos B."/>
            <person name="Baker S."/>
            <person name="Barry K."/>
            <person name="Bills G."/>
            <person name="Bluhm B."/>
            <person name="Cannon C."/>
            <person name="Castanera R."/>
            <person name="Culley D."/>
            <person name="Daum C."/>
            <person name="Ezra D."/>
            <person name="Gonzalez J."/>
            <person name="Henrissat B."/>
            <person name="Kuo A."/>
            <person name="Liang C."/>
            <person name="Lipzen A."/>
            <person name="Lutzoni F."/>
            <person name="Magnuson J."/>
            <person name="Mondo S."/>
            <person name="Nolan M."/>
            <person name="Ohm R."/>
            <person name="Pangilinan J."/>
            <person name="Park H.-J."/>
            <person name="Ramirez L."/>
            <person name="Alfaro M."/>
            <person name="Sun H."/>
            <person name="Tritt A."/>
            <person name="Yoshinaga Y."/>
            <person name="Zwiers L.-H."/>
            <person name="Turgeon B."/>
            <person name="Goodwin S."/>
            <person name="Spatafora J."/>
            <person name="Crous P."/>
            <person name="Grigoriev I."/>
        </authorList>
    </citation>
    <scope>NUCLEOTIDE SEQUENCE [LARGE SCALE GENOMIC DNA]</scope>
    <source>
        <strain evidence="3">CBS 304.66</strain>
    </source>
</reference>
<dbReference type="EMBL" id="ML986697">
    <property type="protein sequence ID" value="KAF2259822.1"/>
    <property type="molecule type" value="Genomic_DNA"/>
</dbReference>
<proteinExistence type="predicted"/>
<comment type="caution">
    <text evidence="2">The sequence shown here is derived from an EMBL/GenBank/DDBJ whole genome shotgun (WGS) entry which is preliminary data.</text>
</comment>
<accession>A0A9P4JZI4</accession>